<gene>
    <name evidence="1" type="primary">g7828</name>
    <name evidence="1" type="ORF">VP750_LOCUS6709</name>
</gene>
<protein>
    <submittedName>
        <fullName evidence="1">G7828 protein</fullName>
    </submittedName>
</protein>
<reference evidence="1 2" key="1">
    <citation type="submission" date="2024-06" db="EMBL/GenBank/DDBJ databases">
        <authorList>
            <person name="Kraege A."/>
            <person name="Thomma B."/>
        </authorList>
    </citation>
    <scope>NUCLEOTIDE SEQUENCE [LARGE SCALE GENOMIC DNA]</scope>
</reference>
<name>A0ABP1FYU9_9CHLO</name>
<sequence>MGCLNIDRLVTDEQDRARAQVASPTCTSCVSSRRISQVWKLDNAWFYTCWMETEAQAKNLMVTTRSTSRLKRYLRHFGELNGDKAFSVLDALFKPESESQHPYVSCSSGPGPRAQNLFVALYSDGGVTRMRPRLKTARSTVSRTTSGCLLPRVDRLLGFHHDFRSYRDKRITREFGYLMVSDLSDADILSVFDGANTQPVALGTSSTNTGFMYPSHAHWVVGTKGCTLLTSNPFEQTSTRMKCRKRSHTASATGRPAWAHPELALPVISLVLHAENPKISDVNAWRQAG</sequence>
<dbReference type="Proteomes" id="UP001497392">
    <property type="component" value="Unassembled WGS sequence"/>
</dbReference>
<proteinExistence type="predicted"/>
<keyword evidence="2" id="KW-1185">Reference proteome</keyword>
<organism evidence="1 2">
    <name type="scientific">Coccomyxa viridis</name>
    <dbReference type="NCBI Taxonomy" id="1274662"/>
    <lineage>
        <taxon>Eukaryota</taxon>
        <taxon>Viridiplantae</taxon>
        <taxon>Chlorophyta</taxon>
        <taxon>core chlorophytes</taxon>
        <taxon>Trebouxiophyceae</taxon>
        <taxon>Trebouxiophyceae incertae sedis</taxon>
        <taxon>Coccomyxaceae</taxon>
        <taxon>Coccomyxa</taxon>
    </lineage>
</organism>
<dbReference type="EMBL" id="CAXHTA020000012">
    <property type="protein sequence ID" value="CAL5225050.1"/>
    <property type="molecule type" value="Genomic_DNA"/>
</dbReference>
<evidence type="ECO:0000313" key="2">
    <source>
        <dbReference type="Proteomes" id="UP001497392"/>
    </source>
</evidence>
<evidence type="ECO:0000313" key="1">
    <source>
        <dbReference type="EMBL" id="CAL5225050.1"/>
    </source>
</evidence>
<comment type="caution">
    <text evidence="1">The sequence shown here is derived from an EMBL/GenBank/DDBJ whole genome shotgun (WGS) entry which is preliminary data.</text>
</comment>
<accession>A0ABP1FYU9</accession>